<dbReference type="NCBIfam" id="TIGR02683">
    <property type="entry name" value="upstrm_HI1419"/>
    <property type="match status" value="1"/>
</dbReference>
<keyword evidence="2" id="KW-1185">Reference proteome</keyword>
<dbReference type="PIRSF" id="PIRSF028744">
    <property type="entry name" value="Addict_mod_HI1419"/>
    <property type="match status" value="1"/>
</dbReference>
<proteinExistence type="predicted"/>
<dbReference type="Proteomes" id="UP001159100">
    <property type="component" value="Unassembled WGS sequence"/>
</dbReference>
<evidence type="ECO:0000313" key="2">
    <source>
        <dbReference type="Proteomes" id="UP001159100"/>
    </source>
</evidence>
<dbReference type="PANTHER" id="PTHR41791">
    <property type="entry name" value="SSL7039 PROTEIN"/>
    <property type="match status" value="1"/>
</dbReference>
<protein>
    <submittedName>
        <fullName evidence="1">Type II toxin-antitoxin system RelE/ParE family toxin</fullName>
    </submittedName>
</protein>
<dbReference type="PANTHER" id="PTHR41791:SF1">
    <property type="entry name" value="SSL7039 PROTEIN"/>
    <property type="match status" value="1"/>
</dbReference>
<dbReference type="RefSeq" id="WP_282317166.1">
    <property type="nucleotide sequence ID" value="NZ_JARBWL010000002.1"/>
</dbReference>
<comment type="caution">
    <text evidence="1">The sequence shown here is derived from an EMBL/GenBank/DDBJ whole genome shotgun (WGS) entry which is preliminary data.</text>
</comment>
<dbReference type="InterPro" id="IPR014056">
    <property type="entry name" value="TypeIITA-like_toxin_pred"/>
</dbReference>
<evidence type="ECO:0000313" key="1">
    <source>
        <dbReference type="EMBL" id="MDI2595062.1"/>
    </source>
</evidence>
<dbReference type="EMBL" id="JARBWL010000002">
    <property type="protein sequence ID" value="MDI2595062.1"/>
    <property type="molecule type" value="Genomic_DNA"/>
</dbReference>
<organism evidence="1 2">
    <name type="scientific">Pseudomonas fungipugnans</name>
    <dbReference type="NCBI Taxonomy" id="3024217"/>
    <lineage>
        <taxon>Bacteria</taxon>
        <taxon>Pseudomonadati</taxon>
        <taxon>Pseudomonadota</taxon>
        <taxon>Gammaproteobacteria</taxon>
        <taxon>Pseudomonadales</taxon>
        <taxon>Pseudomonadaceae</taxon>
        <taxon>Pseudomonas</taxon>
    </lineage>
</organism>
<gene>
    <name evidence="1" type="ORF">POF45_27095</name>
</gene>
<reference evidence="1 2" key="1">
    <citation type="submission" date="2023-02" db="EMBL/GenBank/DDBJ databases">
        <title>Pseudomonas chrutzelriedensis sp. nov., a potently antifungal strain isolated from moss.</title>
        <authorList>
            <person name="Schnyder A."/>
            <person name="Kalawong R."/>
            <person name="Eberl L."/>
            <person name="Agnoli K."/>
        </authorList>
    </citation>
    <scope>NUCLEOTIDE SEQUENCE [LARGE SCALE GENOMIC DNA]</scope>
    <source>
        <strain evidence="1 2">681</strain>
    </source>
</reference>
<sequence>MNCLVRQTSTFVKWHASVRDIRAKIAIARHIDRAGSGNLGDIKPVGGGVSQMRVDVGAGYRIYFIQRNGVVIVLSPSGDKASQSADIRRAKQRLEQRLRKPHPRFVVML</sequence>
<accession>A0ABT6QVW9</accession>
<name>A0ABT6QVW9_9PSED</name>